<organism evidence="13 14">
    <name type="scientific">Gracilariopsis chorda</name>
    <dbReference type="NCBI Taxonomy" id="448386"/>
    <lineage>
        <taxon>Eukaryota</taxon>
        <taxon>Rhodophyta</taxon>
        <taxon>Florideophyceae</taxon>
        <taxon>Rhodymeniophycidae</taxon>
        <taxon>Gracilariales</taxon>
        <taxon>Gracilariaceae</taxon>
        <taxon>Gracilariopsis</taxon>
    </lineage>
</organism>
<dbReference type="InterPro" id="IPR038502">
    <property type="entry name" value="M1_LTA-4_hydro/amino_C_sf"/>
</dbReference>
<dbReference type="InterPro" id="IPR014782">
    <property type="entry name" value="Peptidase_M1_dom"/>
</dbReference>
<feature type="binding site" evidence="11">
    <location>
        <position position="339"/>
    </location>
    <ligand>
        <name>Zn(2+)</name>
        <dbReference type="ChEBI" id="CHEBI:29105"/>
        <note>catalytic</note>
    </ligand>
</feature>
<dbReference type="SMART" id="SM01263">
    <property type="entry name" value="Leuk-A4-hydro_C"/>
    <property type="match status" value="1"/>
</dbReference>
<feature type="active site" description="Proton donor" evidence="9">
    <location>
        <position position="405"/>
    </location>
</feature>
<name>A0A2V3IL42_9FLOR</name>
<keyword evidence="7 11" id="KW-0862">Zinc</keyword>
<feature type="binding site" evidence="10">
    <location>
        <begin position="608"/>
        <end position="610"/>
    </location>
    <ligand>
        <name>a peptide</name>
        <dbReference type="ChEBI" id="CHEBI:60466"/>
    </ligand>
</feature>
<evidence type="ECO:0000256" key="4">
    <source>
        <dbReference type="ARBA" id="ARBA00022670"/>
    </source>
</evidence>
<dbReference type="SUPFAM" id="SSF63737">
    <property type="entry name" value="Leukotriene A4 hydrolase N-terminal domain"/>
    <property type="match status" value="1"/>
</dbReference>
<dbReference type="InterPro" id="IPR045357">
    <property type="entry name" value="Aminopeptidase_N-like_N"/>
</dbReference>
<protein>
    <submittedName>
        <fullName evidence="13">Leukotriene A-4 hydrolase</fullName>
    </submittedName>
</protein>
<keyword evidence="14" id="KW-1185">Reference proteome</keyword>
<dbReference type="InterPro" id="IPR001930">
    <property type="entry name" value="Peptidase_M1"/>
</dbReference>
<evidence type="ECO:0000256" key="5">
    <source>
        <dbReference type="ARBA" id="ARBA00022723"/>
    </source>
</evidence>
<dbReference type="GO" id="GO:0008270">
    <property type="term" value="F:zinc ion binding"/>
    <property type="evidence" value="ECO:0007669"/>
    <property type="project" value="InterPro"/>
</dbReference>
<dbReference type="Pfam" id="PF17900">
    <property type="entry name" value="Peptidase_M1_N"/>
    <property type="match status" value="1"/>
</dbReference>
<evidence type="ECO:0000256" key="7">
    <source>
        <dbReference type="ARBA" id="ARBA00022833"/>
    </source>
</evidence>
<dbReference type="InterPro" id="IPR016024">
    <property type="entry name" value="ARM-type_fold"/>
</dbReference>
<comment type="caution">
    <text evidence="13">The sequence shown here is derived from an EMBL/GenBank/DDBJ whole genome shotgun (WGS) entry which is preliminary data.</text>
</comment>
<evidence type="ECO:0000313" key="14">
    <source>
        <dbReference type="Proteomes" id="UP000247409"/>
    </source>
</evidence>
<dbReference type="InterPro" id="IPR049980">
    <property type="entry name" value="LTA4H_cat"/>
</dbReference>
<dbReference type="Gene3D" id="1.25.40.320">
    <property type="entry name" value="Peptidase M1, leukotriene A4 hydrolase/aminopeptidase C-terminal domain"/>
    <property type="match status" value="1"/>
</dbReference>
<evidence type="ECO:0000256" key="1">
    <source>
        <dbReference type="ARBA" id="ARBA00004496"/>
    </source>
</evidence>
<dbReference type="STRING" id="448386.A0A2V3IL42"/>
<dbReference type="AlphaFoldDB" id="A0A2V3IL42"/>
<evidence type="ECO:0000259" key="12">
    <source>
        <dbReference type="SMART" id="SM01263"/>
    </source>
</evidence>
<dbReference type="Gene3D" id="1.10.390.10">
    <property type="entry name" value="Neutral Protease Domain 2"/>
    <property type="match status" value="1"/>
</dbReference>
<dbReference type="InterPro" id="IPR042097">
    <property type="entry name" value="Aminopeptidase_N-like_N_sf"/>
</dbReference>
<keyword evidence="4" id="KW-0645">Protease</keyword>
<dbReference type="Gene3D" id="2.60.40.1730">
    <property type="entry name" value="tricorn interacting facor f3 domain"/>
    <property type="match status" value="1"/>
</dbReference>
<evidence type="ECO:0000256" key="8">
    <source>
        <dbReference type="ARBA" id="ARBA00023049"/>
    </source>
</evidence>
<dbReference type="FunFam" id="3.30.2010.30:FF:000001">
    <property type="entry name" value="Leukotriene A(4) hydrolase"/>
    <property type="match status" value="1"/>
</dbReference>
<evidence type="ECO:0000256" key="9">
    <source>
        <dbReference type="PIRSR" id="PIRSR634015-1"/>
    </source>
</evidence>
<comment type="subcellular location">
    <subcellularLocation>
        <location evidence="1">Cytoplasm</location>
    </subcellularLocation>
</comment>
<dbReference type="InterPro" id="IPR027268">
    <property type="entry name" value="Peptidase_M4/M1_CTD_sf"/>
</dbReference>
<keyword evidence="5 11" id="KW-0479">Metal-binding</keyword>
<feature type="binding site" evidence="11">
    <location>
        <position position="320"/>
    </location>
    <ligand>
        <name>Zn(2+)</name>
        <dbReference type="ChEBI" id="CHEBI:29105"/>
        <note>catalytic</note>
    </ligand>
</feature>
<dbReference type="Proteomes" id="UP000247409">
    <property type="component" value="Unassembled WGS sequence"/>
</dbReference>
<dbReference type="GO" id="GO:0008237">
    <property type="term" value="F:metallopeptidase activity"/>
    <property type="evidence" value="ECO:0007669"/>
    <property type="project" value="UniProtKB-KW"/>
</dbReference>
<evidence type="ECO:0000256" key="2">
    <source>
        <dbReference type="ARBA" id="ARBA00010136"/>
    </source>
</evidence>
<sequence length="656" mass="73560">MESDSQKFAPLPPDPVKPPLPYFKDPASHCWPGIHFTEHICLYLTIDFTNKRLNGRAIYKVRKLEKAEQLELDIRGIHIKSVTDPKGNNLSYTAKEDESPVGGILSIHIPTSKSPTTEFIVSYETDGCGGGSPAGGACDWLSPPQAGGQPFIFTQAQAIHARSIFPCQDTPAVKAPYTAIVSVLPPYQHLPVVMSAQRMPSASDDPVGSTRFHCAVPIPSYLFALACGSLNSRSLSPRCMVWAQPDVIDAASEEFADVENMLATAEELAGPYVWGRYDLLVLPASFPYGGMENPMLTFVTPTLIAGDRSLVNVIIHEIAHSWAGNLVSCRDSCHFWVNEGFTVKLERRILSKMYGSGLEGLAAIAGRQTLDEYLAAVGEHHKTTSLVTKLKDGEDPDDYFSCVSYEKGYNFLLWLEHCVKEDYGADFHEFLREYFQKFKYQSISSQDFINMFQKTFPKTAEEVDVDLWLHGTGKCPDLAPVDTSLVEEASSFAKQWLSFFAGNGDEDEESVYKRAEESFKDWRSKFGEWESKQKLCFVKELQANIGEGASINKGVVWNAKCASVMQAMCDFNSTRNSEIRFAWCRIALKAKYEKALETVKDFVSTQGRMKFIRPLFKDMYHIYPRGTYAKELFDSLKDSYHSIARKMIEKDLALEQ</sequence>
<keyword evidence="8" id="KW-0482">Metalloprotease</keyword>
<dbReference type="PANTHER" id="PTHR45726">
    <property type="entry name" value="LEUKOTRIENE A-4 HYDROLASE"/>
    <property type="match status" value="1"/>
</dbReference>
<evidence type="ECO:0000313" key="13">
    <source>
        <dbReference type="EMBL" id="PXF42783.1"/>
    </source>
</evidence>
<keyword evidence="6 13" id="KW-0378">Hydrolase</keyword>
<dbReference type="GO" id="GO:0005737">
    <property type="term" value="C:cytoplasm"/>
    <property type="evidence" value="ECO:0007669"/>
    <property type="project" value="UniProtKB-SubCell"/>
</dbReference>
<dbReference type="Gene3D" id="3.30.2010.30">
    <property type="match status" value="1"/>
</dbReference>
<comment type="similarity">
    <text evidence="2">Belongs to the peptidase M1 family.</text>
</comment>
<dbReference type="PRINTS" id="PR00756">
    <property type="entry name" value="ALADIPTASE"/>
</dbReference>
<feature type="binding site" evidence="11">
    <location>
        <position position="316"/>
    </location>
    <ligand>
        <name>Zn(2+)</name>
        <dbReference type="ChEBI" id="CHEBI:29105"/>
        <note>catalytic</note>
    </ligand>
</feature>
<dbReference type="InterPro" id="IPR015211">
    <property type="entry name" value="Peptidase_M1_C"/>
</dbReference>
<feature type="binding site" evidence="10">
    <location>
        <begin position="287"/>
        <end position="292"/>
    </location>
    <ligand>
        <name>a peptide</name>
        <dbReference type="ChEBI" id="CHEBI:60466"/>
    </ligand>
</feature>
<dbReference type="PANTHER" id="PTHR45726:SF3">
    <property type="entry name" value="LEUKOTRIENE A-4 HYDROLASE"/>
    <property type="match status" value="1"/>
</dbReference>
<feature type="domain" description="Peptidase M1 leukotriene A4 hydrolase/aminopeptidase C-terminal" evidence="12">
    <location>
        <begin position="484"/>
        <end position="652"/>
    </location>
</feature>
<proteinExistence type="inferred from homology"/>
<evidence type="ECO:0000256" key="3">
    <source>
        <dbReference type="ARBA" id="ARBA00022490"/>
    </source>
</evidence>
<dbReference type="GO" id="GO:0006508">
    <property type="term" value="P:proteolysis"/>
    <property type="evidence" value="ECO:0007669"/>
    <property type="project" value="UniProtKB-KW"/>
</dbReference>
<reference evidence="13 14" key="1">
    <citation type="journal article" date="2018" name="Mol. Biol. Evol.">
        <title>Analysis of the draft genome of the red seaweed Gracilariopsis chorda provides insights into genome size evolution in Rhodophyta.</title>
        <authorList>
            <person name="Lee J."/>
            <person name="Yang E.C."/>
            <person name="Graf L."/>
            <person name="Yang J.H."/>
            <person name="Qiu H."/>
            <person name="Zel Zion U."/>
            <person name="Chan C.X."/>
            <person name="Stephens T.G."/>
            <person name="Weber A.P.M."/>
            <person name="Boo G.H."/>
            <person name="Boo S.M."/>
            <person name="Kim K.M."/>
            <person name="Shin Y."/>
            <person name="Jung M."/>
            <person name="Lee S.J."/>
            <person name="Yim H.S."/>
            <person name="Lee J.H."/>
            <person name="Bhattacharya D."/>
            <person name="Yoon H.S."/>
        </authorList>
    </citation>
    <scope>NUCLEOTIDE SEQUENCE [LARGE SCALE GENOMIC DNA]</scope>
    <source>
        <strain evidence="13 14">SKKU-2015</strain>
        <tissue evidence="13">Whole body</tissue>
    </source>
</reference>
<evidence type="ECO:0000256" key="10">
    <source>
        <dbReference type="PIRSR" id="PIRSR634015-2"/>
    </source>
</evidence>
<keyword evidence="3" id="KW-0963">Cytoplasm</keyword>
<feature type="binding site" evidence="10">
    <location>
        <begin position="155"/>
        <end position="157"/>
    </location>
    <ligand>
        <name>a peptide</name>
        <dbReference type="ChEBI" id="CHEBI:60466"/>
    </ligand>
</feature>
<evidence type="ECO:0000256" key="6">
    <source>
        <dbReference type="ARBA" id="ARBA00022801"/>
    </source>
</evidence>
<dbReference type="Pfam" id="PF09127">
    <property type="entry name" value="Leuk-A4-hydro_C"/>
    <property type="match status" value="1"/>
</dbReference>
<gene>
    <name evidence="13" type="ORF">BWQ96_07490</name>
</gene>
<dbReference type="CDD" id="cd09599">
    <property type="entry name" value="M1_LTA4H"/>
    <property type="match status" value="1"/>
</dbReference>
<evidence type="ECO:0000256" key="11">
    <source>
        <dbReference type="PIRSR" id="PIRSR634015-3"/>
    </source>
</evidence>
<dbReference type="Pfam" id="PF01433">
    <property type="entry name" value="Peptidase_M1"/>
    <property type="match status" value="1"/>
</dbReference>
<dbReference type="OrthoDB" id="79562at2759"/>
<dbReference type="InterPro" id="IPR034015">
    <property type="entry name" value="M1_LTA4H"/>
</dbReference>
<feature type="active site" description="Proton acceptor" evidence="9">
    <location>
        <position position="317"/>
    </location>
</feature>
<dbReference type="EMBL" id="NBIV01000150">
    <property type="protein sequence ID" value="PXF42783.1"/>
    <property type="molecule type" value="Genomic_DNA"/>
</dbReference>
<dbReference type="SUPFAM" id="SSF55486">
    <property type="entry name" value="Metalloproteases ('zincins'), catalytic domain"/>
    <property type="match status" value="1"/>
</dbReference>
<dbReference type="SUPFAM" id="SSF48371">
    <property type="entry name" value="ARM repeat"/>
    <property type="match status" value="1"/>
</dbReference>
<comment type="cofactor">
    <cofactor evidence="11">
        <name>Zn(2+)</name>
        <dbReference type="ChEBI" id="CHEBI:29105"/>
    </cofactor>
    <text evidence="11">Binds 1 zinc ion per subunit.</text>
</comment>
<accession>A0A2V3IL42</accession>